<dbReference type="Proteomes" id="UP001165378">
    <property type="component" value="Unassembled WGS sequence"/>
</dbReference>
<keyword evidence="5 8" id="KW-1133">Transmembrane helix</keyword>
<evidence type="ECO:0000256" key="3">
    <source>
        <dbReference type="ARBA" id="ARBA00022475"/>
    </source>
</evidence>
<dbReference type="AlphaFoldDB" id="A0AA41Q8I6"/>
<comment type="similarity">
    <text evidence="7">Belongs to the drug/metabolite transporter (DMT) superfamily. Small multidrug resistance (SMR) (TC 2.A.7.1) family.</text>
</comment>
<sequence length="107" mass="11143">MPYVFLSFAIVVEVLATSLLKSTEGFSRPLPSVVCLVCYGASFYLLAKALQQGLHVGIGYAIWSGVGTALIVVIGVLFLHQAVNLPTVLGIAMIVGGVVVLNTTGAH</sequence>
<comment type="caution">
    <text evidence="9">The sequence shown here is derived from an EMBL/GenBank/DDBJ whole genome shotgun (WGS) entry which is preliminary data.</text>
</comment>
<organism evidence="9 10">
    <name type="scientific">Yinghuangia soli</name>
    <dbReference type="NCBI Taxonomy" id="2908204"/>
    <lineage>
        <taxon>Bacteria</taxon>
        <taxon>Bacillati</taxon>
        <taxon>Actinomycetota</taxon>
        <taxon>Actinomycetes</taxon>
        <taxon>Kitasatosporales</taxon>
        <taxon>Streptomycetaceae</taxon>
        <taxon>Yinghuangia</taxon>
    </lineage>
</organism>
<evidence type="ECO:0000256" key="7">
    <source>
        <dbReference type="RuleBase" id="RU003942"/>
    </source>
</evidence>
<evidence type="ECO:0000256" key="4">
    <source>
        <dbReference type="ARBA" id="ARBA00022692"/>
    </source>
</evidence>
<dbReference type="RefSeq" id="WP_235058337.1">
    <property type="nucleotide sequence ID" value="NZ_JAKFHA010000052.1"/>
</dbReference>
<keyword evidence="3" id="KW-1003">Cell membrane</keyword>
<name>A0AA41Q8I6_9ACTN</name>
<dbReference type="PANTHER" id="PTHR30561:SF1">
    <property type="entry name" value="MULTIDRUG TRANSPORTER EMRE"/>
    <property type="match status" value="1"/>
</dbReference>
<evidence type="ECO:0000313" key="9">
    <source>
        <dbReference type="EMBL" id="MCF2533568.1"/>
    </source>
</evidence>
<dbReference type="Pfam" id="PF00893">
    <property type="entry name" value="Multi_Drug_Res"/>
    <property type="match status" value="1"/>
</dbReference>
<keyword evidence="6 8" id="KW-0472">Membrane</keyword>
<accession>A0AA41Q8I6</accession>
<feature type="transmembrane region" description="Helical" evidence="8">
    <location>
        <begin position="58"/>
        <end position="79"/>
    </location>
</feature>
<evidence type="ECO:0000313" key="10">
    <source>
        <dbReference type="Proteomes" id="UP001165378"/>
    </source>
</evidence>
<dbReference type="InterPro" id="IPR000390">
    <property type="entry name" value="Small_drug/metabolite_transptr"/>
</dbReference>
<dbReference type="Gene3D" id="1.10.3730.20">
    <property type="match status" value="1"/>
</dbReference>
<keyword evidence="10" id="KW-1185">Reference proteome</keyword>
<evidence type="ECO:0000256" key="1">
    <source>
        <dbReference type="ARBA" id="ARBA00004651"/>
    </source>
</evidence>
<evidence type="ECO:0000256" key="2">
    <source>
        <dbReference type="ARBA" id="ARBA00022448"/>
    </source>
</evidence>
<dbReference type="InterPro" id="IPR037185">
    <property type="entry name" value="EmrE-like"/>
</dbReference>
<evidence type="ECO:0000256" key="5">
    <source>
        <dbReference type="ARBA" id="ARBA00022989"/>
    </source>
</evidence>
<feature type="transmembrane region" description="Helical" evidence="8">
    <location>
        <begin position="85"/>
        <end position="104"/>
    </location>
</feature>
<dbReference type="GO" id="GO:0022857">
    <property type="term" value="F:transmembrane transporter activity"/>
    <property type="evidence" value="ECO:0007669"/>
    <property type="project" value="InterPro"/>
</dbReference>
<evidence type="ECO:0000256" key="8">
    <source>
        <dbReference type="SAM" id="Phobius"/>
    </source>
</evidence>
<keyword evidence="4 7" id="KW-0812">Transmembrane</keyword>
<evidence type="ECO:0000256" key="6">
    <source>
        <dbReference type="ARBA" id="ARBA00023136"/>
    </source>
</evidence>
<gene>
    <name evidence="9" type="ORF">LZ495_41005</name>
</gene>
<reference evidence="9" key="1">
    <citation type="submission" date="2022-01" db="EMBL/GenBank/DDBJ databases">
        <title>Genome-Based Taxonomic Classification of the Phylum Actinobacteria.</title>
        <authorList>
            <person name="Gao Y."/>
        </authorList>
    </citation>
    <scope>NUCLEOTIDE SEQUENCE</scope>
    <source>
        <strain evidence="9">KLBMP 8922</strain>
    </source>
</reference>
<dbReference type="EMBL" id="JAKFHA010000052">
    <property type="protein sequence ID" value="MCF2533568.1"/>
    <property type="molecule type" value="Genomic_DNA"/>
</dbReference>
<dbReference type="GO" id="GO:0005886">
    <property type="term" value="C:plasma membrane"/>
    <property type="evidence" value="ECO:0007669"/>
    <property type="project" value="UniProtKB-SubCell"/>
</dbReference>
<comment type="subcellular location">
    <subcellularLocation>
        <location evidence="1 7">Cell membrane</location>
        <topology evidence="1 7">Multi-pass membrane protein</topology>
    </subcellularLocation>
</comment>
<dbReference type="SUPFAM" id="SSF103481">
    <property type="entry name" value="Multidrug resistance efflux transporter EmrE"/>
    <property type="match status" value="1"/>
</dbReference>
<keyword evidence="2" id="KW-0813">Transport</keyword>
<feature type="transmembrane region" description="Helical" evidence="8">
    <location>
        <begin position="26"/>
        <end position="46"/>
    </location>
</feature>
<protein>
    <submittedName>
        <fullName evidence="9">Multidrug efflux SMR transporter</fullName>
    </submittedName>
</protein>
<dbReference type="FunFam" id="1.10.3730.20:FF:000001">
    <property type="entry name" value="Quaternary ammonium compound resistance transporter SugE"/>
    <property type="match status" value="1"/>
</dbReference>
<proteinExistence type="inferred from homology"/>
<dbReference type="InterPro" id="IPR045324">
    <property type="entry name" value="Small_multidrug_res"/>
</dbReference>
<dbReference type="PANTHER" id="PTHR30561">
    <property type="entry name" value="SMR FAMILY PROTON-DEPENDENT DRUG EFFLUX TRANSPORTER SUGE"/>
    <property type="match status" value="1"/>
</dbReference>